<dbReference type="PANTHER" id="PTHR34220:SF11">
    <property type="entry name" value="SENSOR PROTEIN KINASE HPTS"/>
    <property type="match status" value="1"/>
</dbReference>
<evidence type="ECO:0000256" key="5">
    <source>
        <dbReference type="ARBA" id="ARBA00022692"/>
    </source>
</evidence>
<keyword evidence="5 12" id="KW-0812">Transmembrane</keyword>
<evidence type="ECO:0000256" key="2">
    <source>
        <dbReference type="ARBA" id="ARBA00022475"/>
    </source>
</evidence>
<dbReference type="PROSITE" id="PS50885">
    <property type="entry name" value="HAMP"/>
    <property type="match status" value="1"/>
</dbReference>
<evidence type="ECO:0000256" key="12">
    <source>
        <dbReference type="SAM" id="Phobius"/>
    </source>
</evidence>
<dbReference type="InterPro" id="IPR003660">
    <property type="entry name" value="HAMP_dom"/>
</dbReference>
<evidence type="ECO:0000256" key="4">
    <source>
        <dbReference type="ARBA" id="ARBA00022679"/>
    </source>
</evidence>
<dbReference type="Pfam" id="PF02518">
    <property type="entry name" value="HATPase_c"/>
    <property type="match status" value="1"/>
</dbReference>
<keyword evidence="8" id="KW-0067">ATP-binding</keyword>
<dbReference type="InterPro" id="IPR050640">
    <property type="entry name" value="Bact_2-comp_sensor_kinase"/>
</dbReference>
<reference evidence="14 15" key="1">
    <citation type="submission" date="2024-04" db="EMBL/GenBank/DDBJ databases">
        <title>Defined microbial consortia suppress multidrug-resistant proinflammatory Enterobacteriaceae via ecological control.</title>
        <authorList>
            <person name="Furuichi M."/>
            <person name="Kawaguchi T."/>
            <person name="Pust M."/>
            <person name="Yasuma K."/>
            <person name="Plichta D."/>
            <person name="Hasegawa N."/>
            <person name="Ohya T."/>
            <person name="Bhattarai S."/>
            <person name="Sasajima S."/>
            <person name="Aoto Y."/>
            <person name="Tuganbaev T."/>
            <person name="Yaginuma M."/>
            <person name="Ueda M."/>
            <person name="Okahashi N."/>
            <person name="Amafuji K."/>
            <person name="Kiridooshi Y."/>
            <person name="Sugita K."/>
            <person name="Strazar M."/>
            <person name="Skelly A."/>
            <person name="Suda W."/>
            <person name="Hattori M."/>
            <person name="Nakamoto N."/>
            <person name="Caballero S."/>
            <person name="Norman J."/>
            <person name="Olle B."/>
            <person name="Tanoue T."/>
            <person name="Arita M."/>
            <person name="Bucci V."/>
            <person name="Atarashi K."/>
            <person name="Xavier R."/>
            <person name="Honda K."/>
        </authorList>
    </citation>
    <scope>NUCLEOTIDE SEQUENCE [LARGE SCALE GENOMIC DNA]</scope>
    <source>
        <strain evidence="15">k34-0107-D12</strain>
    </source>
</reference>
<name>A0ABQ0C002_9FIRM</name>
<evidence type="ECO:0000256" key="11">
    <source>
        <dbReference type="ARBA" id="ARBA00023136"/>
    </source>
</evidence>
<evidence type="ECO:0000256" key="10">
    <source>
        <dbReference type="ARBA" id="ARBA00023012"/>
    </source>
</evidence>
<comment type="subcellular location">
    <subcellularLocation>
        <location evidence="1">Cell membrane</location>
        <topology evidence="1">Multi-pass membrane protein</topology>
    </subcellularLocation>
</comment>
<dbReference type="Gene3D" id="3.30.565.10">
    <property type="entry name" value="Histidine kinase-like ATPase, C-terminal domain"/>
    <property type="match status" value="1"/>
</dbReference>
<keyword evidence="15" id="KW-1185">Reference proteome</keyword>
<comment type="caution">
    <text evidence="14">The sequence shown here is derived from an EMBL/GenBank/DDBJ whole genome shotgun (WGS) entry which is preliminary data.</text>
</comment>
<feature type="transmembrane region" description="Helical" evidence="12">
    <location>
        <begin position="307"/>
        <end position="330"/>
    </location>
</feature>
<keyword evidence="3" id="KW-0597">Phosphoprotein</keyword>
<dbReference type="CDD" id="cd06225">
    <property type="entry name" value="HAMP"/>
    <property type="match status" value="1"/>
</dbReference>
<organism evidence="14 15">
    <name type="scientific">Blautia parvula</name>
    <dbReference type="NCBI Taxonomy" id="2877527"/>
    <lineage>
        <taxon>Bacteria</taxon>
        <taxon>Bacillati</taxon>
        <taxon>Bacillota</taxon>
        <taxon>Clostridia</taxon>
        <taxon>Lachnospirales</taxon>
        <taxon>Lachnospiraceae</taxon>
        <taxon>Blautia</taxon>
    </lineage>
</organism>
<feature type="domain" description="HAMP" evidence="13">
    <location>
        <begin position="327"/>
        <end position="379"/>
    </location>
</feature>
<keyword evidence="4" id="KW-0808">Transferase</keyword>
<dbReference type="InterPro" id="IPR010559">
    <property type="entry name" value="Sig_transdc_His_kin_internal"/>
</dbReference>
<evidence type="ECO:0000259" key="13">
    <source>
        <dbReference type="PROSITE" id="PS50885"/>
    </source>
</evidence>
<evidence type="ECO:0000256" key="6">
    <source>
        <dbReference type="ARBA" id="ARBA00022741"/>
    </source>
</evidence>
<dbReference type="SUPFAM" id="SSF158472">
    <property type="entry name" value="HAMP domain-like"/>
    <property type="match status" value="1"/>
</dbReference>
<dbReference type="Gene3D" id="6.10.340.10">
    <property type="match status" value="1"/>
</dbReference>
<protein>
    <recommendedName>
        <fullName evidence="13">HAMP domain-containing protein</fullName>
    </recommendedName>
</protein>
<dbReference type="RefSeq" id="WP_033142165.1">
    <property type="nucleotide sequence ID" value="NZ_BAABZQ010000001.1"/>
</dbReference>
<dbReference type="InterPro" id="IPR003594">
    <property type="entry name" value="HATPase_dom"/>
</dbReference>
<keyword evidence="11 12" id="KW-0472">Membrane</keyword>
<evidence type="ECO:0000256" key="9">
    <source>
        <dbReference type="ARBA" id="ARBA00022989"/>
    </source>
</evidence>
<dbReference type="Pfam" id="PF06580">
    <property type="entry name" value="His_kinase"/>
    <property type="match status" value="1"/>
</dbReference>
<sequence>MVRSIKKQIGVRGKILLSCLGLILCALLLQTLVFQYQSSRLIYKQTLEISENAINNMKEEMNNTFDVLHNMMMQIYNYRDYINEVSEPHDYKKMQLKYADLAHDFASETFDTSYRLRMLYLYDAGNQLISRYKYASSSHLSYPIDIYKEDAGNNVQTVREYIDSDDKGLLISSYYDERQKRDILRTVMKIFTDNGRTCTGYIVCDFEEHFMEKMMNKYRLFDEQMMWIQPIGDRPTVVYDTVVKEGREFFEQVSEDTKKGLDIENKEYSFSYMTLFSVDSAKYNLRIISLVPDALLKESQKIMNQDLFITAVLVTALFVCISVGISRLISKPLVYMTGMMRRISEGEKELRLSVKTDDEFGELGKAVNEMLDQIEKLNYQEYSSKILLNQARYKALQAQVNPHFLYNTLNTMGGIAKAKKCPEISTMCRALSNIFRYSLGMKELQVALEEEIRYVKNYMYIMDIRNQNEIDFQIDIEEQLLGKKIPKMSLQPLIENSILHGLKNKEGDKKIILGGEPRENYMVITVYDNGIGMDTEEMNKMLWNKEYDALSQDSTVGLANIHHRIQLLYGNVFGIRFKKAEDGGTLAELWLPKNMEENQ</sequence>
<keyword evidence="10" id="KW-0902">Two-component regulatory system</keyword>
<dbReference type="SMART" id="SM00304">
    <property type="entry name" value="HAMP"/>
    <property type="match status" value="1"/>
</dbReference>
<evidence type="ECO:0000313" key="14">
    <source>
        <dbReference type="EMBL" id="GAA6502086.1"/>
    </source>
</evidence>
<accession>A0ABQ0C002</accession>
<dbReference type="SUPFAM" id="SSF55874">
    <property type="entry name" value="ATPase domain of HSP90 chaperone/DNA topoisomerase II/histidine kinase"/>
    <property type="match status" value="1"/>
</dbReference>
<keyword evidence="9 12" id="KW-1133">Transmembrane helix</keyword>
<keyword evidence="2" id="KW-1003">Cell membrane</keyword>
<evidence type="ECO:0000256" key="1">
    <source>
        <dbReference type="ARBA" id="ARBA00004651"/>
    </source>
</evidence>
<evidence type="ECO:0000256" key="7">
    <source>
        <dbReference type="ARBA" id="ARBA00022777"/>
    </source>
</evidence>
<gene>
    <name evidence="14" type="ORF">K340107D12_49020</name>
</gene>
<dbReference type="Proteomes" id="UP001600941">
    <property type="component" value="Unassembled WGS sequence"/>
</dbReference>
<evidence type="ECO:0000313" key="15">
    <source>
        <dbReference type="Proteomes" id="UP001600941"/>
    </source>
</evidence>
<dbReference type="Pfam" id="PF00672">
    <property type="entry name" value="HAMP"/>
    <property type="match status" value="1"/>
</dbReference>
<proteinExistence type="predicted"/>
<dbReference type="PANTHER" id="PTHR34220">
    <property type="entry name" value="SENSOR HISTIDINE KINASE YPDA"/>
    <property type="match status" value="1"/>
</dbReference>
<evidence type="ECO:0000256" key="8">
    <source>
        <dbReference type="ARBA" id="ARBA00022840"/>
    </source>
</evidence>
<keyword evidence="7" id="KW-0418">Kinase</keyword>
<evidence type="ECO:0000256" key="3">
    <source>
        <dbReference type="ARBA" id="ARBA00022553"/>
    </source>
</evidence>
<keyword evidence="6" id="KW-0547">Nucleotide-binding</keyword>
<dbReference type="EMBL" id="BAABZQ010000001">
    <property type="protein sequence ID" value="GAA6502086.1"/>
    <property type="molecule type" value="Genomic_DNA"/>
</dbReference>
<dbReference type="InterPro" id="IPR036890">
    <property type="entry name" value="HATPase_C_sf"/>
</dbReference>